<dbReference type="InterPro" id="IPR020449">
    <property type="entry name" value="Tscrpt_reg_AraC-type_HTH"/>
</dbReference>
<name>A0ABT8DCN6_9RHOB</name>
<keyword evidence="3" id="KW-0804">Transcription</keyword>
<keyword evidence="1" id="KW-0805">Transcription regulation</keyword>
<keyword evidence="2" id="KW-0238">DNA-binding</keyword>
<evidence type="ECO:0000256" key="2">
    <source>
        <dbReference type="ARBA" id="ARBA00023125"/>
    </source>
</evidence>
<dbReference type="SUPFAM" id="SSF46689">
    <property type="entry name" value="Homeodomain-like"/>
    <property type="match status" value="1"/>
</dbReference>
<dbReference type="Proteomes" id="UP001243846">
    <property type="component" value="Unassembled WGS sequence"/>
</dbReference>
<accession>A0ABT8DCN6</accession>
<dbReference type="EMBL" id="JAUFRC010000002">
    <property type="protein sequence ID" value="MDN3713663.1"/>
    <property type="molecule type" value="Genomic_DNA"/>
</dbReference>
<evidence type="ECO:0000259" key="4">
    <source>
        <dbReference type="PROSITE" id="PS01124"/>
    </source>
</evidence>
<dbReference type="InterPro" id="IPR018060">
    <property type="entry name" value="HTH_AraC"/>
</dbReference>
<dbReference type="PRINTS" id="PR00032">
    <property type="entry name" value="HTHARAC"/>
</dbReference>
<proteinExistence type="predicted"/>
<comment type="caution">
    <text evidence="5">The sequence shown here is derived from an EMBL/GenBank/DDBJ whole genome shotgun (WGS) entry which is preliminary data.</text>
</comment>
<protein>
    <submittedName>
        <fullName evidence="5">AraC family transcriptional regulator</fullName>
    </submittedName>
</protein>
<dbReference type="PROSITE" id="PS01124">
    <property type="entry name" value="HTH_ARAC_FAMILY_2"/>
    <property type="match status" value="1"/>
</dbReference>
<keyword evidence="6" id="KW-1185">Reference proteome</keyword>
<feature type="domain" description="HTH araC/xylS-type" evidence="4">
    <location>
        <begin position="1"/>
        <end position="36"/>
    </location>
</feature>
<dbReference type="Gene3D" id="1.10.10.60">
    <property type="entry name" value="Homeodomain-like"/>
    <property type="match status" value="1"/>
</dbReference>
<sequence>MGVIDVAVACGYGSSAHFSKIFRKQYGISPHKFSVLRKGGA</sequence>
<gene>
    <name evidence="5" type="ORF">QWZ10_21395</name>
</gene>
<organism evidence="5 6">
    <name type="scientific">Paracoccus cavernae</name>
    <dbReference type="NCBI Taxonomy" id="1571207"/>
    <lineage>
        <taxon>Bacteria</taxon>
        <taxon>Pseudomonadati</taxon>
        <taxon>Pseudomonadota</taxon>
        <taxon>Alphaproteobacteria</taxon>
        <taxon>Rhodobacterales</taxon>
        <taxon>Paracoccaceae</taxon>
        <taxon>Paracoccus</taxon>
    </lineage>
</organism>
<dbReference type="InterPro" id="IPR009057">
    <property type="entry name" value="Homeodomain-like_sf"/>
</dbReference>
<evidence type="ECO:0000256" key="3">
    <source>
        <dbReference type="ARBA" id="ARBA00023163"/>
    </source>
</evidence>
<evidence type="ECO:0000256" key="1">
    <source>
        <dbReference type="ARBA" id="ARBA00023015"/>
    </source>
</evidence>
<dbReference type="Pfam" id="PF00165">
    <property type="entry name" value="HTH_AraC"/>
    <property type="match status" value="1"/>
</dbReference>
<evidence type="ECO:0000313" key="6">
    <source>
        <dbReference type="Proteomes" id="UP001243846"/>
    </source>
</evidence>
<reference evidence="6" key="1">
    <citation type="journal article" date="2019" name="Int. J. Syst. Evol. Microbiol.">
        <title>The Global Catalogue of Microorganisms (GCM) 10K type strain sequencing project: providing services to taxonomists for standard genome sequencing and annotation.</title>
        <authorList>
            <consortium name="The Broad Institute Genomics Platform"/>
            <consortium name="The Broad Institute Genome Sequencing Center for Infectious Disease"/>
            <person name="Wu L."/>
            <person name="Ma J."/>
        </authorList>
    </citation>
    <scope>NUCLEOTIDE SEQUENCE [LARGE SCALE GENOMIC DNA]</scope>
    <source>
        <strain evidence="6">CECT 8482</strain>
    </source>
</reference>
<evidence type="ECO:0000313" key="5">
    <source>
        <dbReference type="EMBL" id="MDN3713663.1"/>
    </source>
</evidence>